<reference evidence="3 4" key="1">
    <citation type="submission" date="2022-06" db="EMBL/GenBank/DDBJ databases">
        <title>Isolation of gut microbiota from human fecal samples.</title>
        <authorList>
            <person name="Pamer E.G."/>
            <person name="Barat B."/>
            <person name="Waligurski E."/>
            <person name="Medina S."/>
            <person name="Paddock L."/>
            <person name="Mostad J."/>
        </authorList>
    </citation>
    <scope>NUCLEOTIDE SEQUENCE [LARGE SCALE GENOMIC DNA]</scope>
    <source>
        <strain evidence="3 4">DFI.9.90</strain>
    </source>
</reference>
<feature type="domain" description="Bacterial repeat" evidence="2">
    <location>
        <begin position="73"/>
        <end position="148"/>
    </location>
</feature>
<dbReference type="RefSeq" id="WP_187118617.1">
    <property type="nucleotide sequence ID" value="NZ_DBFBHA010000009.1"/>
</dbReference>
<sequence>MPAPKPGLLTSCDYAVISDNTGKVIFAPFKQNIDDKSGEGSSSAGMGFFLSEDVTAPVNIYFVKLVHTPLPTHTVTATAGTGGTITPASADVEEGTSCDFVITADSGYVIDALTVDGSAVAAAAGVASYTYTLENVTKAVSISATFKKSIEPGKENVSEIGASGEGVTAAEPVFVEASDKIVASFDAQADNSKELPLVKADGTSDQNVTFKKEAFVCAVKLDVTHTDAAAAMTLAFSPAKDKTFDAAKKYYAMILNKKTGAYAIFECAQANGKLNMTVRPVGDYFSENTVVVYTGTATNAGGDTPSTGGGGGCNAGMAALALLALVPLALRRKK</sequence>
<keyword evidence="1" id="KW-1133">Transmembrane helix</keyword>
<protein>
    <submittedName>
        <fullName evidence="3">SYNERG-CTERM sorting domain-containing protein</fullName>
    </submittedName>
</protein>
<keyword evidence="1" id="KW-0472">Membrane</keyword>
<accession>A0AAW5K829</accession>
<proteinExistence type="predicted"/>
<keyword evidence="1" id="KW-0812">Transmembrane</keyword>
<dbReference type="AlphaFoldDB" id="A0AAW5K829"/>
<dbReference type="NCBIfam" id="TIGR04564">
    <property type="entry name" value="Synergist_CTERM"/>
    <property type="match status" value="1"/>
</dbReference>
<gene>
    <name evidence="3" type="ORF">NE630_06970</name>
</gene>
<evidence type="ECO:0000259" key="2">
    <source>
        <dbReference type="Pfam" id="PF18998"/>
    </source>
</evidence>
<comment type="caution">
    <text evidence="3">The sequence shown here is derived from an EMBL/GenBank/DDBJ whole genome shotgun (WGS) entry which is preliminary data.</text>
</comment>
<dbReference type="EMBL" id="JANFYT010000012">
    <property type="protein sequence ID" value="MCQ4814169.1"/>
    <property type="molecule type" value="Genomic_DNA"/>
</dbReference>
<dbReference type="InterPro" id="IPR030821">
    <property type="entry name" value="Synergist_CTERM"/>
</dbReference>
<evidence type="ECO:0000313" key="3">
    <source>
        <dbReference type="EMBL" id="MCQ4814169.1"/>
    </source>
</evidence>
<dbReference type="Proteomes" id="UP001205919">
    <property type="component" value="Unassembled WGS sequence"/>
</dbReference>
<evidence type="ECO:0000313" key="4">
    <source>
        <dbReference type="Proteomes" id="UP001205919"/>
    </source>
</evidence>
<organism evidence="3 4">
    <name type="scientific">Cloacibacillus evryensis</name>
    <dbReference type="NCBI Taxonomy" id="508460"/>
    <lineage>
        <taxon>Bacteria</taxon>
        <taxon>Thermotogati</taxon>
        <taxon>Synergistota</taxon>
        <taxon>Synergistia</taxon>
        <taxon>Synergistales</taxon>
        <taxon>Synergistaceae</taxon>
        <taxon>Cloacibacillus</taxon>
    </lineage>
</organism>
<evidence type="ECO:0000256" key="1">
    <source>
        <dbReference type="SAM" id="Phobius"/>
    </source>
</evidence>
<dbReference type="InterPro" id="IPR044060">
    <property type="entry name" value="Bacterial_rp_domain"/>
</dbReference>
<keyword evidence="4" id="KW-1185">Reference proteome</keyword>
<name>A0AAW5K829_9BACT</name>
<dbReference type="Pfam" id="PF18998">
    <property type="entry name" value="Flg_new_2"/>
    <property type="match status" value="1"/>
</dbReference>
<feature type="transmembrane region" description="Helical" evidence="1">
    <location>
        <begin position="309"/>
        <end position="330"/>
    </location>
</feature>